<dbReference type="NCBIfam" id="TIGR01181">
    <property type="entry name" value="dTDP_gluc_dehyt"/>
    <property type="match status" value="1"/>
</dbReference>
<dbReference type="CDD" id="cd05246">
    <property type="entry name" value="dTDP_GD_SDR_e"/>
    <property type="match status" value="1"/>
</dbReference>
<evidence type="ECO:0000259" key="2">
    <source>
        <dbReference type="Pfam" id="PF01370"/>
    </source>
</evidence>
<dbReference type="PANTHER" id="PTHR43000">
    <property type="entry name" value="DTDP-D-GLUCOSE 4,6-DEHYDRATASE-RELATED"/>
    <property type="match status" value="1"/>
</dbReference>
<dbReference type="Gene3D" id="3.90.25.10">
    <property type="entry name" value="UDP-galactose 4-epimerase, domain 1"/>
    <property type="match status" value="1"/>
</dbReference>
<comment type="similarity">
    <text evidence="1">Belongs to the NAD(P)-dependent epimerase/dehydratase family. dTDP-glucose dehydratase subfamily.</text>
</comment>
<accession>A0AAF1BWB4</accession>
<evidence type="ECO:0000313" key="3">
    <source>
        <dbReference type="EMBL" id="WOT01701.1"/>
    </source>
</evidence>
<dbReference type="GO" id="GO:0009225">
    <property type="term" value="P:nucleotide-sugar metabolic process"/>
    <property type="evidence" value="ECO:0007669"/>
    <property type="project" value="InterPro"/>
</dbReference>
<dbReference type="Proteomes" id="UP000234560">
    <property type="component" value="Chromosome"/>
</dbReference>
<sequence length="326" mass="36345">MKILVTGGAGFIGSGFCHYTLAHYNHEVTVLDALTYAGNPASVPAGCRLVEGSVCNEGLVDALVKQSDLVVHFAAESHNDNSLRDPLTFVKTNVEGTTVVAAACARHDVRLHHISTDEVYGDLPLGTDERFTVSTPYNPSSPYSASKASADHIVRAFVRSFGLRATISNCSNNYGPRQHPEKFIPRQILALEKGEPVRLYGDGLNVRDWIHVDDHNSAVWAIVERGEIGSTYLIGAHGELSNKDVVDELLRHYPEGEVIHVTDRPGHDRRYAIDPSFTEALGWTPRYTSFSDGLAATIEWYRANEDWWRDARRRSEEIYRTREQQL</sequence>
<dbReference type="AlphaFoldDB" id="A0AAF1BWB4"/>
<dbReference type="KEGG" id="cpyr:CYJ47_10570"/>
<reference evidence="3" key="2">
    <citation type="submission" date="2023-10" db="EMBL/GenBank/DDBJ databases">
        <authorList>
            <person name="Choi B."/>
        </authorList>
    </citation>
    <scope>NUCLEOTIDE SEQUENCE</scope>
    <source>
        <strain evidence="3">UMB0763</strain>
    </source>
</reference>
<comment type="catalytic activity">
    <reaction evidence="1">
        <text>dTDP-alpha-D-glucose = dTDP-4-dehydro-6-deoxy-alpha-D-glucose + H2O</text>
        <dbReference type="Rhea" id="RHEA:17221"/>
        <dbReference type="ChEBI" id="CHEBI:15377"/>
        <dbReference type="ChEBI" id="CHEBI:57477"/>
        <dbReference type="ChEBI" id="CHEBI:57649"/>
        <dbReference type="EC" id="4.2.1.46"/>
    </reaction>
</comment>
<dbReference type="InterPro" id="IPR005888">
    <property type="entry name" value="dTDP_Gluc_deHydtase"/>
</dbReference>
<gene>
    <name evidence="3" type="primary">rfbB</name>
    <name evidence="3" type="ORF">CYJ47_10570</name>
</gene>
<proteinExistence type="inferred from homology"/>
<organism evidence="3 4">
    <name type="scientific">Corynebacterium pyruviciproducens</name>
    <dbReference type="NCBI Taxonomy" id="598660"/>
    <lineage>
        <taxon>Bacteria</taxon>
        <taxon>Bacillati</taxon>
        <taxon>Actinomycetota</taxon>
        <taxon>Actinomycetes</taxon>
        <taxon>Mycobacteriales</taxon>
        <taxon>Corynebacteriaceae</taxon>
        <taxon>Corynebacterium</taxon>
    </lineage>
</organism>
<feature type="domain" description="NAD-dependent epimerase/dehydratase" evidence="2">
    <location>
        <begin position="3"/>
        <end position="235"/>
    </location>
</feature>
<dbReference type="GO" id="GO:0008460">
    <property type="term" value="F:dTDP-glucose 4,6-dehydratase activity"/>
    <property type="evidence" value="ECO:0007669"/>
    <property type="project" value="UniProtKB-EC"/>
</dbReference>
<evidence type="ECO:0000256" key="1">
    <source>
        <dbReference type="RuleBase" id="RU004473"/>
    </source>
</evidence>
<dbReference type="Gene3D" id="3.40.50.720">
    <property type="entry name" value="NAD(P)-binding Rossmann-like Domain"/>
    <property type="match status" value="1"/>
</dbReference>
<keyword evidence="1 3" id="KW-0456">Lyase</keyword>
<dbReference type="Pfam" id="PF01370">
    <property type="entry name" value="Epimerase"/>
    <property type="match status" value="1"/>
</dbReference>
<protein>
    <recommendedName>
        <fullName evidence="1">dTDP-glucose 4,6-dehydratase</fullName>
        <ecNumber evidence="1">4.2.1.46</ecNumber>
    </recommendedName>
</protein>
<reference evidence="3" key="1">
    <citation type="submission" date="2017-12" db="EMBL/GenBank/DDBJ databases">
        <authorList>
            <person name="Thomas-White K."/>
            <person name="Wolfe A.J."/>
        </authorList>
    </citation>
    <scope>NUCLEOTIDE SEQUENCE</scope>
    <source>
        <strain evidence="3">UMB0763</strain>
    </source>
</reference>
<dbReference type="EC" id="4.2.1.46" evidence="1"/>
<comment type="cofactor">
    <cofactor evidence="1">
        <name>NAD(+)</name>
        <dbReference type="ChEBI" id="CHEBI:57540"/>
    </cofactor>
</comment>
<dbReference type="InterPro" id="IPR036291">
    <property type="entry name" value="NAD(P)-bd_dom_sf"/>
</dbReference>
<dbReference type="EMBL" id="CP136958">
    <property type="protein sequence ID" value="WOT01701.1"/>
    <property type="molecule type" value="Genomic_DNA"/>
</dbReference>
<name>A0AAF1BWB4_9CORY</name>
<dbReference type="InterPro" id="IPR001509">
    <property type="entry name" value="Epimerase_deHydtase"/>
</dbReference>
<evidence type="ECO:0000313" key="4">
    <source>
        <dbReference type="Proteomes" id="UP000234560"/>
    </source>
</evidence>
<dbReference type="RefSeq" id="WP_101677677.1">
    <property type="nucleotide sequence ID" value="NZ_CAMYCO010000005.1"/>
</dbReference>
<dbReference type="SUPFAM" id="SSF51735">
    <property type="entry name" value="NAD(P)-binding Rossmann-fold domains"/>
    <property type="match status" value="1"/>
</dbReference>